<dbReference type="CDD" id="cd08500">
    <property type="entry name" value="PBP2_NikA_DppA_OppA_like_4"/>
    <property type="match status" value="1"/>
</dbReference>
<dbReference type="PANTHER" id="PTHR30290">
    <property type="entry name" value="PERIPLASMIC BINDING COMPONENT OF ABC TRANSPORTER"/>
    <property type="match status" value="1"/>
</dbReference>
<dbReference type="OrthoDB" id="9803988at2"/>
<evidence type="ECO:0000259" key="3">
    <source>
        <dbReference type="Pfam" id="PF00496"/>
    </source>
</evidence>
<evidence type="ECO:0000313" key="5">
    <source>
        <dbReference type="Proteomes" id="UP000186406"/>
    </source>
</evidence>
<proteinExistence type="inferred from homology"/>
<comment type="similarity">
    <text evidence="2">Belongs to the bacterial solute-binding protein 5 family.</text>
</comment>
<dbReference type="EMBL" id="FRXO01000005">
    <property type="protein sequence ID" value="SHO66257.1"/>
    <property type="molecule type" value="Genomic_DNA"/>
</dbReference>
<dbReference type="Proteomes" id="UP000186406">
    <property type="component" value="Unassembled WGS sequence"/>
</dbReference>
<evidence type="ECO:0000256" key="2">
    <source>
        <dbReference type="ARBA" id="ARBA00005695"/>
    </source>
</evidence>
<feature type="domain" description="Solute-binding protein family 5" evidence="3">
    <location>
        <begin position="116"/>
        <end position="526"/>
    </location>
</feature>
<dbReference type="GO" id="GO:1904680">
    <property type="term" value="F:peptide transmembrane transporter activity"/>
    <property type="evidence" value="ECO:0007669"/>
    <property type="project" value="TreeGrafter"/>
</dbReference>
<dbReference type="Gene3D" id="3.40.190.10">
    <property type="entry name" value="Periplasmic binding protein-like II"/>
    <property type="match status" value="1"/>
</dbReference>
<accession>A0A1M7ZN01</accession>
<dbReference type="RefSeq" id="WP_084564689.1">
    <property type="nucleotide sequence ID" value="NZ_FRXO01000005.1"/>
</dbReference>
<organism evidence="4 5">
    <name type="scientific">Pseudoxanthobacter soli DSM 19599</name>
    <dbReference type="NCBI Taxonomy" id="1123029"/>
    <lineage>
        <taxon>Bacteria</taxon>
        <taxon>Pseudomonadati</taxon>
        <taxon>Pseudomonadota</taxon>
        <taxon>Alphaproteobacteria</taxon>
        <taxon>Hyphomicrobiales</taxon>
        <taxon>Segnochrobactraceae</taxon>
        <taxon>Pseudoxanthobacter</taxon>
    </lineage>
</organism>
<evidence type="ECO:0000313" key="4">
    <source>
        <dbReference type="EMBL" id="SHO66257.1"/>
    </source>
</evidence>
<dbReference type="PANTHER" id="PTHR30290:SF62">
    <property type="entry name" value="OLIGOPEPTIDE ABC TRANSPORTER, PERIPLASMIC OLIGOPEPTIDE-BINDING PROTEIN"/>
    <property type="match status" value="1"/>
</dbReference>
<reference evidence="4 5" key="1">
    <citation type="submission" date="2016-12" db="EMBL/GenBank/DDBJ databases">
        <authorList>
            <person name="Song W.-J."/>
            <person name="Kurnit D.M."/>
        </authorList>
    </citation>
    <scope>NUCLEOTIDE SEQUENCE [LARGE SCALE GENOMIC DNA]</scope>
    <source>
        <strain evidence="4 5">DSM 19599</strain>
    </source>
</reference>
<sequence>MNAARLALSGPAALFGSAVRLASALGLCVLLAGVLPPAAARAASDPAPAAEAEGPQLPPLAERLPKEPLVVNLEAMGLKVGKPGGSIRTLISRVKDARMITVWGYARLVGYNEKLEIVPDILKSVDVEDGRIFTLHLRAGHKWSDGKPFTAEDFRYYWEDIVGNKELTPAGPEPFLLVNGEMPTFEVIDDLTVRYSWSKPNALFLPSLAAARDPFIYRPAHYLKQFHIKYADPDKLAAMIKKKKARSWAALHFKMDNLYDAMDPHEPSLQPWVPSENSSDRRLVMRRNPYFHRVDETGQQLPYADAVVMNVVSASLIPSQTQAGEADLQARGLSFPDITVLKRGEAQSGYRTYLWPMSTSNQVAIYPNLTVADPMWRTLLRDTRFRRALSLGIDRDMINRVLYFGLAEPSNNAVLSKSKLFEPDFRTKWATYDPAEANRLLDEVGLKKKRSDGIRLLPNGEPLQIVIEADGTSQEQVDMLQLVAETWREIGVNLFVKGSDRDIMWNRALAGSLVMMAANGYDNGIPTSEMSPAERVPSDSSFVLGMGWGAYRDSEGANGEKIDYPPVQKLMDAYNDWLSARDDDARTAAWKTIIRTHVDETLSIGIVASVKQPVVVARKLMNVPETAFYGFEPGAFFGIYHMDCFWFDTNNKTADRN</sequence>
<evidence type="ECO:0000256" key="1">
    <source>
        <dbReference type="ARBA" id="ARBA00004418"/>
    </source>
</evidence>
<dbReference type="InterPro" id="IPR000914">
    <property type="entry name" value="SBP_5_dom"/>
</dbReference>
<dbReference type="SUPFAM" id="SSF53850">
    <property type="entry name" value="Periplasmic binding protein-like II"/>
    <property type="match status" value="1"/>
</dbReference>
<gene>
    <name evidence="4" type="ORF">SAMN02745172_02912</name>
</gene>
<dbReference type="Pfam" id="PF00496">
    <property type="entry name" value="SBP_bac_5"/>
    <property type="match status" value="1"/>
</dbReference>
<dbReference type="STRING" id="1123029.SAMN02745172_02912"/>
<name>A0A1M7ZN01_9HYPH</name>
<protein>
    <submittedName>
        <fullName evidence="4">Peptide/nickel transport system substrate-binding protein</fullName>
    </submittedName>
</protein>
<comment type="subcellular location">
    <subcellularLocation>
        <location evidence="1">Periplasm</location>
    </subcellularLocation>
</comment>
<dbReference type="Gene3D" id="3.10.105.10">
    <property type="entry name" value="Dipeptide-binding Protein, Domain 3"/>
    <property type="match status" value="1"/>
</dbReference>
<keyword evidence="5" id="KW-1185">Reference proteome</keyword>
<dbReference type="AlphaFoldDB" id="A0A1M7ZN01"/>
<dbReference type="GO" id="GO:0015833">
    <property type="term" value="P:peptide transport"/>
    <property type="evidence" value="ECO:0007669"/>
    <property type="project" value="TreeGrafter"/>
</dbReference>
<dbReference type="InterPro" id="IPR039424">
    <property type="entry name" value="SBP_5"/>
</dbReference>